<dbReference type="EMBL" id="CP019604">
    <property type="protein sequence ID" value="ARU18320.1"/>
    <property type="molecule type" value="Genomic_DNA"/>
</dbReference>
<gene>
    <name evidence="1" type="ORF">A9D14_18375</name>
</gene>
<sequence>MSRWTKETLRALDLKYAEQGLHLHQRPFRAAMEILGSAFVMGVGGNPEVQRIMDAYAEMIPEVDDNWPGMGVGLVAVVDQVRRFVVPVVFGSPGPINVWAALGFSSLEDWWRWCREDRDMAARTSFAFADVADLTYGLDDIKGSLGPELTLWQMATSNLADAANGLPTTFSVDSMLQPICMTAELSLKAALVKNGADPNSFKGPAGHDLKKLMERLARETPHRDDATATDIVAHLPPYVASRYAPAGLNRLQVVRLALGVQFLAASTVRRFGTRDLAAEMEAGDWPAPRRPFFPS</sequence>
<reference evidence="1 2" key="1">
    <citation type="submission" date="2017-01" db="EMBL/GenBank/DDBJ databases">
        <title>Complete genome sequence of esterase-producing bacterium Croceicoccus marinus E4A9.</title>
        <authorList>
            <person name="Wu Y.-H."/>
            <person name="Cheng H."/>
            <person name="Xu L."/>
            <person name="Huo Y.-Y."/>
            <person name="Wang C.-S."/>
            <person name="Xu X.-W."/>
        </authorList>
    </citation>
    <scope>NUCLEOTIDE SEQUENCE [LARGE SCALE GENOMIC DNA]</scope>
    <source>
        <strain evidence="1 2">E4A9</strain>
        <plasmid evidence="2">Plasmid pcme4a9ii</plasmid>
    </source>
</reference>
<name>A0A217EYW1_9SPHN</name>
<keyword evidence="1" id="KW-0614">Plasmid</keyword>
<dbReference type="Proteomes" id="UP000195807">
    <property type="component" value="Plasmid pCME4A9II"/>
</dbReference>
<dbReference type="Gene3D" id="1.20.120.330">
    <property type="entry name" value="Nucleotidyltransferases domain 2"/>
    <property type="match status" value="1"/>
</dbReference>
<protein>
    <recommendedName>
        <fullName evidence="3">HEPN domain-containing protein</fullName>
    </recommendedName>
</protein>
<evidence type="ECO:0008006" key="3">
    <source>
        <dbReference type="Google" id="ProtNLM"/>
    </source>
</evidence>
<dbReference type="KEGG" id="cman:A9D14_18375"/>
<dbReference type="AlphaFoldDB" id="A0A217EYW1"/>
<dbReference type="OrthoDB" id="7067986at2"/>
<accession>A0A217EYW1</accession>
<evidence type="ECO:0000313" key="2">
    <source>
        <dbReference type="Proteomes" id="UP000195807"/>
    </source>
</evidence>
<evidence type="ECO:0000313" key="1">
    <source>
        <dbReference type="EMBL" id="ARU18320.1"/>
    </source>
</evidence>
<geneLocation type="plasmid" evidence="2">
    <name>pcme4a9ii</name>
</geneLocation>
<proteinExistence type="predicted"/>
<organism evidence="1 2">
    <name type="scientific">Croceicoccus marinus</name>
    <dbReference type="NCBI Taxonomy" id="450378"/>
    <lineage>
        <taxon>Bacteria</taxon>
        <taxon>Pseudomonadati</taxon>
        <taxon>Pseudomonadota</taxon>
        <taxon>Alphaproteobacteria</taxon>
        <taxon>Sphingomonadales</taxon>
        <taxon>Erythrobacteraceae</taxon>
        <taxon>Croceicoccus</taxon>
    </lineage>
</organism>
<dbReference type="RefSeq" id="WP_066850840.1">
    <property type="nucleotide sequence ID" value="NZ_CP019604.1"/>
</dbReference>
<keyword evidence="2" id="KW-1185">Reference proteome</keyword>